<evidence type="ECO:0000259" key="5">
    <source>
        <dbReference type="SMART" id="SM00849"/>
    </source>
</evidence>
<dbReference type="InterPro" id="IPR001279">
    <property type="entry name" value="Metallo-B-lactamas"/>
</dbReference>
<dbReference type="Proteomes" id="UP000466388">
    <property type="component" value="Unassembled WGS sequence"/>
</dbReference>
<keyword evidence="2" id="KW-0479">Metal-binding</keyword>
<evidence type="ECO:0000256" key="2">
    <source>
        <dbReference type="ARBA" id="ARBA00022723"/>
    </source>
</evidence>
<evidence type="ECO:0000313" key="6">
    <source>
        <dbReference type="EMBL" id="MTV82342.1"/>
    </source>
</evidence>
<keyword evidence="7" id="KW-1185">Reference proteome</keyword>
<dbReference type="PANTHER" id="PTHR42978">
    <property type="entry name" value="QUORUM-QUENCHING LACTONASE YTNP-RELATED-RELATED"/>
    <property type="match status" value="1"/>
</dbReference>
<dbReference type="AlphaFoldDB" id="A0A7X2XVB1"/>
<comment type="caution">
    <text evidence="6">The sequence shown here is derived from an EMBL/GenBank/DDBJ whole genome shotgun (WGS) entry which is preliminary data.</text>
</comment>
<evidence type="ECO:0000256" key="3">
    <source>
        <dbReference type="ARBA" id="ARBA00022801"/>
    </source>
</evidence>
<reference evidence="6 7" key="1">
    <citation type="submission" date="2019-11" db="EMBL/GenBank/DDBJ databases">
        <title>Lactobacillus sp. nov. CRM56-3, isolated from fermented tea leaves.</title>
        <authorList>
            <person name="Phuengjayaem S."/>
            <person name="Tanasupawat S."/>
        </authorList>
    </citation>
    <scope>NUCLEOTIDE SEQUENCE [LARGE SCALE GENOMIC DNA]</scope>
    <source>
        <strain evidence="6 7">CRM56-3</strain>
    </source>
</reference>
<accession>A0A7X2XVB1</accession>
<organism evidence="6 7">
    <name type="scientific">Secundilactobacillus folii</name>
    <dbReference type="NCBI Taxonomy" id="2678357"/>
    <lineage>
        <taxon>Bacteria</taxon>
        <taxon>Bacillati</taxon>
        <taxon>Bacillota</taxon>
        <taxon>Bacilli</taxon>
        <taxon>Lactobacillales</taxon>
        <taxon>Lactobacillaceae</taxon>
        <taxon>Secundilactobacillus</taxon>
    </lineage>
</organism>
<evidence type="ECO:0000256" key="1">
    <source>
        <dbReference type="ARBA" id="ARBA00007749"/>
    </source>
</evidence>
<dbReference type="GO" id="GO:0046872">
    <property type="term" value="F:metal ion binding"/>
    <property type="evidence" value="ECO:0007669"/>
    <property type="project" value="UniProtKB-KW"/>
</dbReference>
<dbReference type="EMBL" id="WNJO01000006">
    <property type="protein sequence ID" value="MTV82342.1"/>
    <property type="molecule type" value="Genomic_DNA"/>
</dbReference>
<dbReference type="SUPFAM" id="SSF56281">
    <property type="entry name" value="Metallo-hydrolase/oxidoreductase"/>
    <property type="match status" value="1"/>
</dbReference>
<name>A0A7X2XVB1_9LACO</name>
<keyword evidence="4" id="KW-0862">Zinc</keyword>
<comment type="similarity">
    <text evidence="1">Belongs to the metallo-beta-lactamase superfamily.</text>
</comment>
<gene>
    <name evidence="6" type="ORF">GM612_06705</name>
</gene>
<dbReference type="InterPro" id="IPR051013">
    <property type="entry name" value="MBL_superfamily_lactonases"/>
</dbReference>
<dbReference type="Gene3D" id="3.60.15.10">
    <property type="entry name" value="Ribonuclease Z/Hydroxyacylglutathione hydrolase-like"/>
    <property type="match status" value="1"/>
</dbReference>
<feature type="domain" description="Metallo-beta-lactamase" evidence="5">
    <location>
        <begin position="77"/>
        <end position="273"/>
    </location>
</feature>
<dbReference type="GO" id="GO:0016787">
    <property type="term" value="F:hydrolase activity"/>
    <property type="evidence" value="ECO:0007669"/>
    <property type="project" value="UniProtKB-KW"/>
</dbReference>
<protein>
    <submittedName>
        <fullName evidence="6">MBL fold metallo-hydrolase</fullName>
    </submittedName>
</protein>
<evidence type="ECO:0000256" key="4">
    <source>
        <dbReference type="ARBA" id="ARBA00022833"/>
    </source>
</evidence>
<evidence type="ECO:0000313" key="7">
    <source>
        <dbReference type="Proteomes" id="UP000466388"/>
    </source>
</evidence>
<keyword evidence="3 6" id="KW-0378">Hydrolase</keyword>
<proteinExistence type="inferred from homology"/>
<sequence>MKCVLPKEGMSMMNKQQVPGYFRYQLGDVEITALYDGYALGNTDIYYGTDADTVIKAWHANFTTTTMIDDRENIKVDSNTYLVDTGHELSLIDTGSSDALGPSMGKMLTNLKASGYRPEDVDKVFLTHAHPDHIDGLVINNQMTFPNATVYLKRADYDFWLSILPNLDSLLAPYVQKNQCVLFTQDGELTDGITAVSLPGHTIGHTGYLIESNGQKLFAWGDIIHDPDVQLTDPNVEVVLGKYDEKRVAKELATEKKTVEQVADTPELVAGAHLPFPGIGHIVSNENATGYRFIPVHYTE</sequence>
<dbReference type="CDD" id="cd07720">
    <property type="entry name" value="OPHC2-like_MBL-fold"/>
    <property type="match status" value="1"/>
</dbReference>
<dbReference type="InterPro" id="IPR036866">
    <property type="entry name" value="RibonucZ/Hydroxyglut_hydro"/>
</dbReference>
<dbReference type="PANTHER" id="PTHR42978:SF6">
    <property type="entry name" value="QUORUM-QUENCHING LACTONASE YTNP-RELATED"/>
    <property type="match status" value="1"/>
</dbReference>
<dbReference type="SMART" id="SM00849">
    <property type="entry name" value="Lactamase_B"/>
    <property type="match status" value="1"/>
</dbReference>
<dbReference type="Pfam" id="PF00753">
    <property type="entry name" value="Lactamase_B"/>
    <property type="match status" value="1"/>
</dbReference>